<accession>A0A9D5HHD3</accession>
<reference evidence="2" key="1">
    <citation type="submission" date="2021-03" db="EMBL/GenBank/DDBJ databases">
        <authorList>
            <person name="Li Z."/>
            <person name="Yang C."/>
        </authorList>
    </citation>
    <scope>NUCLEOTIDE SEQUENCE</scope>
    <source>
        <strain evidence="2">Dzin_1.0</strain>
        <tissue evidence="2">Leaf</tissue>
    </source>
</reference>
<evidence type="ECO:0000256" key="1">
    <source>
        <dbReference type="SAM" id="MobiDB-lite"/>
    </source>
</evidence>
<evidence type="ECO:0008006" key="4">
    <source>
        <dbReference type="Google" id="ProtNLM"/>
    </source>
</evidence>
<feature type="compositionally biased region" description="Basic and acidic residues" evidence="1">
    <location>
        <begin position="293"/>
        <end position="308"/>
    </location>
</feature>
<name>A0A9D5HHD3_9LILI</name>
<feature type="region of interest" description="Disordered" evidence="1">
    <location>
        <begin position="293"/>
        <end position="380"/>
    </location>
</feature>
<sequence>MPDMVAEGARKEEKRDLGWMYGAKVVRSIHRKEPKRTLERMEDRQRGDPQRTLPEKEAGTPAVYDISLENEMMRGKELLKHYTIATVSGMKGGMSVDRNSLSAALREALGDNWEWNSRPFRDGRFLVTCPSSEEARGLESIGTLHLPLFSVTFEQWWPDMGMTGKADGGKRWVVLRDVPLFCWHRDTIAKLVGPIGELLLVDEQGSEFVDDVRAAIRVRQGKELPSNIRVGMDTWKHVVTVEMESGQEVLPWSTGKRLEGGAAASTLKKSLIPEKEAPLPPRSRSVWTRIEKGKGLARDSEHDHRGGEVRPLTGVIIREGGRRPENRAERVPGWDRSAASQGPAVAGGPRTGSSRQPDEDPVCPAAVSASQAPEKQGTEMEMGRHVSAKERLGSAESAGVLNPDAGQGVFGASELEIAIPNVGSSNHMVPGQLGGSASRCPEEVVEACGDGAMLANQMVTGGEGESHGLNGERAAEDEQAAHVLTGSSEPNGTQREVDPLLAHNTDPVHLDGSTVPCNNISKMNDALSSHAQPSPFSSAANHTNQHGPSISGPNLGEKVNIEAHFNYRQPTLLLTQATPIHHQDPPLTSGPSMKRNINIDLSKMKLRSIRGTLSFVTDEVWEYYQEKEVQEKLEKDKSIGTNPPKRRGRPKKVQSDPGAQAQSTRKEQEGVEDASDLINIPITLADWPDQGIVSRALMMGVAIGQTEEEQTKYIAHMRAMESMRTQGGSS</sequence>
<feature type="compositionally biased region" description="Polar residues" evidence="1">
    <location>
        <begin position="525"/>
        <end position="552"/>
    </location>
</feature>
<feature type="region of interest" description="Disordered" evidence="1">
    <location>
        <begin position="31"/>
        <end position="60"/>
    </location>
</feature>
<evidence type="ECO:0000313" key="2">
    <source>
        <dbReference type="EMBL" id="KAJ0976621.1"/>
    </source>
</evidence>
<feature type="region of interest" description="Disordered" evidence="1">
    <location>
        <begin position="525"/>
        <end position="556"/>
    </location>
</feature>
<keyword evidence="3" id="KW-1185">Reference proteome</keyword>
<evidence type="ECO:0000313" key="3">
    <source>
        <dbReference type="Proteomes" id="UP001085076"/>
    </source>
</evidence>
<dbReference type="EMBL" id="JAGGNH010000003">
    <property type="protein sequence ID" value="KAJ0976621.1"/>
    <property type="molecule type" value="Genomic_DNA"/>
</dbReference>
<comment type="caution">
    <text evidence="2">The sequence shown here is derived from an EMBL/GenBank/DDBJ whole genome shotgun (WGS) entry which is preliminary data.</text>
</comment>
<protein>
    <recommendedName>
        <fullName evidence="4">DUF4283 domain-containing protein</fullName>
    </recommendedName>
</protein>
<gene>
    <name evidence="2" type="ORF">J5N97_012095</name>
</gene>
<feature type="compositionally biased region" description="Basic and acidic residues" evidence="1">
    <location>
        <begin position="319"/>
        <end position="333"/>
    </location>
</feature>
<dbReference type="Proteomes" id="UP001085076">
    <property type="component" value="Miscellaneous, Linkage group lg03"/>
</dbReference>
<feature type="region of interest" description="Disordered" evidence="1">
    <location>
        <begin position="631"/>
        <end position="672"/>
    </location>
</feature>
<reference evidence="2" key="2">
    <citation type="journal article" date="2022" name="Hortic Res">
        <title>The genome of Dioscorea zingiberensis sheds light on the biosynthesis, origin and evolution of the medicinally important diosgenin saponins.</title>
        <authorList>
            <person name="Li Y."/>
            <person name="Tan C."/>
            <person name="Li Z."/>
            <person name="Guo J."/>
            <person name="Li S."/>
            <person name="Chen X."/>
            <person name="Wang C."/>
            <person name="Dai X."/>
            <person name="Yang H."/>
            <person name="Song W."/>
            <person name="Hou L."/>
            <person name="Xu J."/>
            <person name="Tong Z."/>
            <person name="Xu A."/>
            <person name="Yuan X."/>
            <person name="Wang W."/>
            <person name="Yang Q."/>
            <person name="Chen L."/>
            <person name="Sun Z."/>
            <person name="Wang K."/>
            <person name="Pan B."/>
            <person name="Chen J."/>
            <person name="Bao Y."/>
            <person name="Liu F."/>
            <person name="Qi X."/>
            <person name="Gang D.R."/>
            <person name="Wen J."/>
            <person name="Li J."/>
        </authorList>
    </citation>
    <scope>NUCLEOTIDE SEQUENCE</scope>
    <source>
        <strain evidence="2">Dzin_1.0</strain>
    </source>
</reference>
<feature type="compositionally biased region" description="Basic and acidic residues" evidence="1">
    <location>
        <begin position="35"/>
        <end position="58"/>
    </location>
</feature>
<dbReference type="AlphaFoldDB" id="A0A9D5HHD3"/>
<organism evidence="2 3">
    <name type="scientific">Dioscorea zingiberensis</name>
    <dbReference type="NCBI Taxonomy" id="325984"/>
    <lineage>
        <taxon>Eukaryota</taxon>
        <taxon>Viridiplantae</taxon>
        <taxon>Streptophyta</taxon>
        <taxon>Embryophyta</taxon>
        <taxon>Tracheophyta</taxon>
        <taxon>Spermatophyta</taxon>
        <taxon>Magnoliopsida</taxon>
        <taxon>Liliopsida</taxon>
        <taxon>Dioscoreales</taxon>
        <taxon>Dioscoreaceae</taxon>
        <taxon>Dioscorea</taxon>
    </lineage>
</organism>
<proteinExistence type="predicted"/>